<keyword evidence="2" id="KW-0472">Membrane</keyword>
<feature type="region of interest" description="Disordered" evidence="1">
    <location>
        <begin position="1"/>
        <end position="33"/>
    </location>
</feature>
<dbReference type="Proteomes" id="UP000677228">
    <property type="component" value="Unassembled WGS sequence"/>
</dbReference>
<feature type="compositionally biased region" description="Basic and acidic residues" evidence="1">
    <location>
        <begin position="132"/>
        <end position="151"/>
    </location>
</feature>
<proteinExistence type="predicted"/>
<evidence type="ECO:0000313" key="3">
    <source>
        <dbReference type="EMBL" id="CAF0864652.1"/>
    </source>
</evidence>
<evidence type="ECO:0000256" key="1">
    <source>
        <dbReference type="SAM" id="MobiDB-lite"/>
    </source>
</evidence>
<sequence>MGVRYRYRRQEADDNKSDADSNGAYYDDESTAVSDSTPLSTTFSLSTENSFDKAKQHAEEALKLAKKLPIPSWATILIAVVIIIIICVCIGCCLKRLCGKCFKKKGVKGGKGIDLGTVKSFSLHKEKVQPGIEELTKNMEDNEDAESRKSEPQTSGKLEYSLDYDFQKQE</sequence>
<evidence type="ECO:0008006" key="6">
    <source>
        <dbReference type="Google" id="ProtNLM"/>
    </source>
</evidence>
<protein>
    <recommendedName>
        <fullName evidence="6">Synaptotagmin</fullName>
    </recommendedName>
</protein>
<reference evidence="4" key="1">
    <citation type="submission" date="2021-02" db="EMBL/GenBank/DDBJ databases">
        <authorList>
            <person name="Nowell W R."/>
        </authorList>
    </citation>
    <scope>NUCLEOTIDE SEQUENCE</scope>
</reference>
<feature type="non-terminal residue" evidence="4">
    <location>
        <position position="1"/>
    </location>
</feature>
<evidence type="ECO:0000256" key="2">
    <source>
        <dbReference type="SAM" id="Phobius"/>
    </source>
</evidence>
<evidence type="ECO:0000313" key="4">
    <source>
        <dbReference type="EMBL" id="CAF3649483.1"/>
    </source>
</evidence>
<keyword evidence="2" id="KW-1133">Transmembrane helix</keyword>
<dbReference type="EMBL" id="CAJOBA010002548">
    <property type="protein sequence ID" value="CAF3649483.1"/>
    <property type="molecule type" value="Genomic_DNA"/>
</dbReference>
<keyword evidence="2" id="KW-0812">Transmembrane</keyword>
<feature type="region of interest" description="Disordered" evidence="1">
    <location>
        <begin position="132"/>
        <end position="170"/>
    </location>
</feature>
<evidence type="ECO:0000313" key="5">
    <source>
        <dbReference type="Proteomes" id="UP000682733"/>
    </source>
</evidence>
<feature type="transmembrane region" description="Helical" evidence="2">
    <location>
        <begin position="73"/>
        <end position="94"/>
    </location>
</feature>
<dbReference type="AlphaFoldDB" id="A0A8S2HHT4"/>
<accession>A0A8S2HHT4</accession>
<organism evidence="4 5">
    <name type="scientific">Didymodactylos carnosus</name>
    <dbReference type="NCBI Taxonomy" id="1234261"/>
    <lineage>
        <taxon>Eukaryota</taxon>
        <taxon>Metazoa</taxon>
        <taxon>Spiralia</taxon>
        <taxon>Gnathifera</taxon>
        <taxon>Rotifera</taxon>
        <taxon>Eurotatoria</taxon>
        <taxon>Bdelloidea</taxon>
        <taxon>Philodinida</taxon>
        <taxon>Philodinidae</taxon>
        <taxon>Didymodactylos</taxon>
    </lineage>
</organism>
<comment type="caution">
    <text evidence="4">The sequence shown here is derived from an EMBL/GenBank/DDBJ whole genome shotgun (WGS) entry which is preliminary data.</text>
</comment>
<dbReference type="Proteomes" id="UP000682733">
    <property type="component" value="Unassembled WGS sequence"/>
</dbReference>
<gene>
    <name evidence="3" type="ORF">OVA965_LOCUS7814</name>
    <name evidence="4" type="ORF">TMI583_LOCUS7810</name>
</gene>
<name>A0A8S2HHT4_9BILA</name>
<feature type="compositionally biased region" description="Basic and acidic residues" evidence="1">
    <location>
        <begin position="8"/>
        <end position="19"/>
    </location>
</feature>
<dbReference type="EMBL" id="CAJNOK010002547">
    <property type="protein sequence ID" value="CAF0864652.1"/>
    <property type="molecule type" value="Genomic_DNA"/>
</dbReference>